<dbReference type="NCBIfam" id="TIGR00731">
    <property type="entry name" value="bL25_bact_ctc"/>
    <property type="match status" value="1"/>
</dbReference>
<keyword evidence="1 5" id="KW-0699">rRNA-binding</keyword>
<dbReference type="RefSeq" id="WP_101532239.1">
    <property type="nucleotide sequence ID" value="NZ_JBFHIU010000095.1"/>
</dbReference>
<dbReference type="GO" id="GO:0003735">
    <property type="term" value="F:structural constituent of ribosome"/>
    <property type="evidence" value="ECO:0007669"/>
    <property type="project" value="InterPro"/>
</dbReference>
<dbReference type="GO" id="GO:0006412">
    <property type="term" value="P:translation"/>
    <property type="evidence" value="ECO:0007669"/>
    <property type="project" value="UniProtKB-UniRule"/>
</dbReference>
<name>A0A2N5XXG6_9HYPH</name>
<dbReference type="GO" id="GO:0022625">
    <property type="term" value="C:cytosolic large ribosomal subunit"/>
    <property type="evidence" value="ECO:0007669"/>
    <property type="project" value="TreeGrafter"/>
</dbReference>
<comment type="subunit">
    <text evidence="5">Part of the 50S ribosomal subunit; part of the 5S rRNA/L5/L18/L25 subcomplex. Contacts the 5S rRNA. Binds to the 5S rRNA independently of L5 and L18.</text>
</comment>
<dbReference type="InterPro" id="IPR029751">
    <property type="entry name" value="Ribosomal_L25_dom"/>
</dbReference>
<dbReference type="InterPro" id="IPR037121">
    <property type="entry name" value="Ribosomal_bL25_C"/>
</dbReference>
<organism evidence="8 9">
    <name type="scientific">Cohaesibacter celericrescens</name>
    <dbReference type="NCBI Taxonomy" id="2067669"/>
    <lineage>
        <taxon>Bacteria</taxon>
        <taxon>Pseudomonadati</taxon>
        <taxon>Pseudomonadota</taxon>
        <taxon>Alphaproteobacteria</taxon>
        <taxon>Hyphomicrobiales</taxon>
        <taxon>Cohaesibacteraceae</taxon>
    </lineage>
</organism>
<keyword evidence="4 5" id="KW-0687">Ribonucleoprotein</keyword>
<dbReference type="InterPro" id="IPR011035">
    <property type="entry name" value="Ribosomal_bL25/Gln-tRNA_synth"/>
</dbReference>
<protein>
    <recommendedName>
        <fullName evidence="5">Large ribosomal subunit protein bL25</fullName>
    </recommendedName>
    <alternativeName>
        <fullName evidence="5">General stress protein CTC</fullName>
    </alternativeName>
</protein>
<dbReference type="SUPFAM" id="SSF50715">
    <property type="entry name" value="Ribosomal protein L25-like"/>
    <property type="match status" value="1"/>
</dbReference>
<accession>A0A2N5XXG6</accession>
<dbReference type="Gene3D" id="2.40.240.10">
    <property type="entry name" value="Ribosomal Protein L25, Chain P"/>
    <property type="match status" value="1"/>
</dbReference>
<dbReference type="OrthoDB" id="9806411at2"/>
<comment type="similarity">
    <text evidence="5">Belongs to the bacterial ribosomal protein bL25 family. CTC subfamily.</text>
</comment>
<comment type="function">
    <text evidence="5">This is one of the proteins that binds to the 5S RNA in the ribosome where it forms part of the central protuberance.</text>
</comment>
<evidence type="ECO:0000313" key="8">
    <source>
        <dbReference type="EMBL" id="PLW79157.1"/>
    </source>
</evidence>
<proteinExistence type="inferred from homology"/>
<dbReference type="InterPro" id="IPR020930">
    <property type="entry name" value="Ribosomal_uL5_bac-type"/>
</dbReference>
<feature type="domain" description="Large ribosomal subunit protein bL25 beta" evidence="7">
    <location>
        <begin position="101"/>
        <end position="186"/>
    </location>
</feature>
<keyword evidence="9" id="KW-1185">Reference proteome</keyword>
<evidence type="ECO:0000259" key="6">
    <source>
        <dbReference type="Pfam" id="PF01386"/>
    </source>
</evidence>
<dbReference type="AlphaFoldDB" id="A0A2N5XXG6"/>
<evidence type="ECO:0000256" key="5">
    <source>
        <dbReference type="HAMAP-Rule" id="MF_01334"/>
    </source>
</evidence>
<dbReference type="InterPro" id="IPR020056">
    <property type="entry name" value="Rbsml_bL25/Gln-tRNA_synth_N"/>
</dbReference>
<dbReference type="InterPro" id="IPR020057">
    <property type="entry name" value="Ribosomal_bL25_b-dom"/>
</dbReference>
<feature type="domain" description="Large ribosomal subunit protein bL25 L25" evidence="6">
    <location>
        <begin position="7"/>
        <end position="93"/>
    </location>
</feature>
<evidence type="ECO:0000256" key="4">
    <source>
        <dbReference type="ARBA" id="ARBA00023274"/>
    </source>
</evidence>
<dbReference type="HAMAP" id="MF_01334">
    <property type="entry name" value="Ribosomal_bL25_CTC"/>
    <property type="match status" value="1"/>
</dbReference>
<dbReference type="EMBL" id="PKUQ01000001">
    <property type="protein sequence ID" value="PLW79157.1"/>
    <property type="molecule type" value="Genomic_DNA"/>
</dbReference>
<keyword evidence="2 5" id="KW-0694">RNA-binding</keyword>
<dbReference type="CDD" id="cd00495">
    <property type="entry name" value="Ribosomal_L25_TL5_CTC"/>
    <property type="match status" value="1"/>
</dbReference>
<keyword evidence="3 5" id="KW-0689">Ribosomal protein</keyword>
<dbReference type="Proteomes" id="UP000234881">
    <property type="component" value="Unassembled WGS sequence"/>
</dbReference>
<evidence type="ECO:0000256" key="2">
    <source>
        <dbReference type="ARBA" id="ARBA00022884"/>
    </source>
</evidence>
<dbReference type="InterPro" id="IPR001021">
    <property type="entry name" value="Ribosomal_bL25_long"/>
</dbReference>
<dbReference type="NCBIfam" id="NF004128">
    <property type="entry name" value="PRK05618.1-2"/>
    <property type="match status" value="1"/>
</dbReference>
<dbReference type="PANTHER" id="PTHR33284">
    <property type="entry name" value="RIBOSOMAL PROTEIN L25/GLN-TRNA SYNTHETASE, ANTI-CODON-BINDING DOMAIN-CONTAINING PROTEIN"/>
    <property type="match status" value="1"/>
</dbReference>
<dbReference type="Pfam" id="PF01386">
    <property type="entry name" value="Ribosomal_L25p"/>
    <property type="match status" value="1"/>
</dbReference>
<evidence type="ECO:0000259" key="7">
    <source>
        <dbReference type="Pfam" id="PF14693"/>
    </source>
</evidence>
<reference evidence="8 9" key="1">
    <citation type="submission" date="2018-01" db="EMBL/GenBank/DDBJ databases">
        <title>The draft genome sequence of Cohaesibacter sp. H1304.</title>
        <authorList>
            <person name="Wang N.-N."/>
            <person name="Du Z.-J."/>
        </authorList>
    </citation>
    <scope>NUCLEOTIDE SEQUENCE [LARGE SCALE GENOMIC DNA]</scope>
    <source>
        <strain evidence="8 9">H1304</strain>
    </source>
</reference>
<dbReference type="Pfam" id="PF14693">
    <property type="entry name" value="Ribosomal_TL5_C"/>
    <property type="match status" value="1"/>
</dbReference>
<evidence type="ECO:0000256" key="3">
    <source>
        <dbReference type="ARBA" id="ARBA00022980"/>
    </source>
</evidence>
<dbReference type="PANTHER" id="PTHR33284:SF1">
    <property type="entry name" value="RIBOSOMAL PROTEIN L25_GLN-TRNA SYNTHETASE, ANTI-CODON-BINDING DOMAIN-CONTAINING PROTEIN"/>
    <property type="match status" value="1"/>
</dbReference>
<dbReference type="GO" id="GO:0008097">
    <property type="term" value="F:5S rRNA binding"/>
    <property type="evidence" value="ECO:0007669"/>
    <property type="project" value="InterPro"/>
</dbReference>
<dbReference type="NCBIfam" id="NF004612">
    <property type="entry name" value="PRK05943.1"/>
    <property type="match status" value="1"/>
</dbReference>
<sequence length="205" mass="22693">MADFEFKAERRERAGKGAARELRRAGRVPAVIYGDKKEPLSISLPYKETELQIRRGGFLSHVITVDVEGETIRVIPRDYQLDVVRDFPIHVDFLRVSRKTKITVGVQVKFINEDECPGLKRGGALNIVRREVEVNCPALEIPEAFTLDLATADIGDSLHISAIQLPDGVTPVITDRDFTIATIAAPAGLDETDEAEEEETEAAPE</sequence>
<comment type="caution">
    <text evidence="8">The sequence shown here is derived from an EMBL/GenBank/DDBJ whole genome shotgun (WGS) entry which is preliminary data.</text>
</comment>
<gene>
    <name evidence="5" type="primary">rplY</name>
    <name evidence="5" type="synonym">ctc</name>
    <name evidence="8" type="ORF">C0081_02720</name>
</gene>
<dbReference type="Gene3D" id="2.170.120.20">
    <property type="entry name" value="Ribosomal protein L25, beta domain"/>
    <property type="match status" value="1"/>
</dbReference>
<evidence type="ECO:0000313" key="9">
    <source>
        <dbReference type="Proteomes" id="UP000234881"/>
    </source>
</evidence>
<evidence type="ECO:0000256" key="1">
    <source>
        <dbReference type="ARBA" id="ARBA00022730"/>
    </source>
</evidence>